<accession>A0A8D8WRE3</accession>
<evidence type="ECO:0000256" key="1">
    <source>
        <dbReference type="SAM" id="MobiDB-lite"/>
    </source>
</evidence>
<dbReference type="EMBL" id="HBUF01221921">
    <property type="protein sequence ID" value="CAG6669763.1"/>
    <property type="molecule type" value="Transcribed_RNA"/>
</dbReference>
<feature type="region of interest" description="Disordered" evidence="1">
    <location>
        <begin position="1"/>
        <end position="21"/>
    </location>
</feature>
<feature type="region of interest" description="Disordered" evidence="1">
    <location>
        <begin position="59"/>
        <end position="89"/>
    </location>
</feature>
<feature type="compositionally biased region" description="Basic and acidic residues" evidence="1">
    <location>
        <begin position="64"/>
        <end position="82"/>
    </location>
</feature>
<organism evidence="2">
    <name type="scientific">Cacopsylla melanoneura</name>
    <dbReference type="NCBI Taxonomy" id="428564"/>
    <lineage>
        <taxon>Eukaryota</taxon>
        <taxon>Metazoa</taxon>
        <taxon>Ecdysozoa</taxon>
        <taxon>Arthropoda</taxon>
        <taxon>Hexapoda</taxon>
        <taxon>Insecta</taxon>
        <taxon>Pterygota</taxon>
        <taxon>Neoptera</taxon>
        <taxon>Paraneoptera</taxon>
        <taxon>Hemiptera</taxon>
        <taxon>Sternorrhyncha</taxon>
        <taxon>Psylloidea</taxon>
        <taxon>Psyllidae</taxon>
        <taxon>Psyllinae</taxon>
        <taxon>Cacopsylla</taxon>
    </lineage>
</organism>
<name>A0A8D8WRE3_9HEMI</name>
<dbReference type="AlphaFoldDB" id="A0A8D8WRE3"/>
<reference evidence="2" key="1">
    <citation type="submission" date="2021-05" db="EMBL/GenBank/DDBJ databases">
        <authorList>
            <person name="Alioto T."/>
            <person name="Alioto T."/>
            <person name="Gomez Garrido J."/>
        </authorList>
    </citation>
    <scope>NUCLEOTIDE SEQUENCE</scope>
</reference>
<proteinExistence type="predicted"/>
<sequence length="123" mass="13784">MLRPHAKLQLPSSNRSKSKGTFSDFMNTLYKYKEEEECNGGLLEKGLAWGEGKISRGEGGSRFVGDKEGGRWIKRREKEKGRGRSSLGTVDTQTCCVDDVDALKEESLFNDAFDSNPCRNKKC</sequence>
<feature type="compositionally biased region" description="Polar residues" evidence="1">
    <location>
        <begin position="10"/>
        <end position="21"/>
    </location>
</feature>
<evidence type="ECO:0000313" key="2">
    <source>
        <dbReference type="EMBL" id="CAG6669763.1"/>
    </source>
</evidence>
<protein>
    <submittedName>
        <fullName evidence="2">Uncharacterized protein</fullName>
    </submittedName>
</protein>